<proteinExistence type="predicted"/>
<dbReference type="SMART" id="SM00267">
    <property type="entry name" value="GGDEF"/>
    <property type="match status" value="1"/>
</dbReference>
<gene>
    <name evidence="9" type="ORF">N7603_08240</name>
</gene>
<evidence type="ECO:0000256" key="1">
    <source>
        <dbReference type="ARBA" id="ARBA00004651"/>
    </source>
</evidence>
<evidence type="ECO:0000256" key="3">
    <source>
        <dbReference type="ARBA" id="ARBA00022692"/>
    </source>
</evidence>
<dbReference type="PANTHER" id="PTHR43155">
    <property type="entry name" value="CYCLIC DI-GMP PHOSPHODIESTERASE PA4108-RELATED"/>
    <property type="match status" value="1"/>
</dbReference>
<dbReference type="CDD" id="cd01949">
    <property type="entry name" value="GGDEF"/>
    <property type="match status" value="1"/>
</dbReference>
<feature type="transmembrane region" description="Helical" evidence="6">
    <location>
        <begin position="42"/>
        <end position="61"/>
    </location>
</feature>
<evidence type="ECO:0000256" key="5">
    <source>
        <dbReference type="ARBA" id="ARBA00023136"/>
    </source>
</evidence>
<dbReference type="Gene3D" id="3.30.450.20">
    <property type="entry name" value="PAS domain"/>
    <property type="match status" value="1"/>
</dbReference>
<dbReference type="Gene3D" id="1.10.3210.10">
    <property type="entry name" value="Hypothetical protein af1432"/>
    <property type="match status" value="1"/>
</dbReference>
<name>A0ABT2PYT5_9MOLU</name>
<feature type="transmembrane region" description="Helical" evidence="6">
    <location>
        <begin position="9"/>
        <end position="30"/>
    </location>
</feature>
<dbReference type="InterPro" id="IPR003607">
    <property type="entry name" value="HD/PDEase_dom"/>
</dbReference>
<dbReference type="Pfam" id="PF00990">
    <property type="entry name" value="GGDEF"/>
    <property type="match status" value="1"/>
</dbReference>
<dbReference type="InterPro" id="IPR029787">
    <property type="entry name" value="Nucleotide_cyclase"/>
</dbReference>
<evidence type="ECO:0000259" key="8">
    <source>
        <dbReference type="PROSITE" id="PS51832"/>
    </source>
</evidence>
<protein>
    <submittedName>
        <fullName evidence="9">Diguanylate cyclase</fullName>
        <ecNumber evidence="9">2.7.7.65</ecNumber>
    </submittedName>
</protein>
<evidence type="ECO:0000256" key="6">
    <source>
        <dbReference type="SAM" id="Phobius"/>
    </source>
</evidence>
<dbReference type="PANTHER" id="PTHR43155:SF2">
    <property type="entry name" value="CYCLIC DI-GMP PHOSPHODIESTERASE PA4108"/>
    <property type="match status" value="1"/>
</dbReference>
<dbReference type="CDD" id="cd00077">
    <property type="entry name" value="HDc"/>
    <property type="match status" value="1"/>
</dbReference>
<feature type="transmembrane region" description="Helical" evidence="6">
    <location>
        <begin position="73"/>
        <end position="94"/>
    </location>
</feature>
<dbReference type="PROSITE" id="PS51832">
    <property type="entry name" value="HD_GYP"/>
    <property type="match status" value="1"/>
</dbReference>
<keyword evidence="3 6" id="KW-0812">Transmembrane</keyword>
<organism evidence="9 10">
    <name type="scientific">Paracholeplasma vituli</name>
    <dbReference type="NCBI Taxonomy" id="69473"/>
    <lineage>
        <taxon>Bacteria</taxon>
        <taxon>Bacillati</taxon>
        <taxon>Mycoplasmatota</taxon>
        <taxon>Mollicutes</taxon>
        <taxon>Acholeplasmatales</taxon>
        <taxon>Acholeplasmataceae</taxon>
        <taxon>Paracholeplasma</taxon>
    </lineage>
</organism>
<dbReference type="Pfam" id="PF13487">
    <property type="entry name" value="HD_5"/>
    <property type="match status" value="1"/>
</dbReference>
<dbReference type="RefSeq" id="WP_262096965.1">
    <property type="nucleotide sequence ID" value="NZ_JAOEGN010000020.1"/>
</dbReference>
<feature type="transmembrane region" description="Helical" evidence="6">
    <location>
        <begin position="164"/>
        <end position="187"/>
    </location>
</feature>
<dbReference type="InterPro" id="IPR000160">
    <property type="entry name" value="GGDEF_dom"/>
</dbReference>
<evidence type="ECO:0000259" key="7">
    <source>
        <dbReference type="PROSITE" id="PS50887"/>
    </source>
</evidence>
<keyword evidence="9" id="KW-0548">Nucleotidyltransferase</keyword>
<dbReference type="SUPFAM" id="SSF109604">
    <property type="entry name" value="HD-domain/PDEase-like"/>
    <property type="match status" value="1"/>
</dbReference>
<keyword evidence="10" id="KW-1185">Reference proteome</keyword>
<dbReference type="InterPro" id="IPR011620">
    <property type="entry name" value="Sig_transdc_His_kinase_LytS_TM"/>
</dbReference>
<evidence type="ECO:0000256" key="2">
    <source>
        <dbReference type="ARBA" id="ARBA00022475"/>
    </source>
</evidence>
<feature type="transmembrane region" description="Helical" evidence="6">
    <location>
        <begin position="106"/>
        <end position="125"/>
    </location>
</feature>
<dbReference type="SMART" id="SM00471">
    <property type="entry name" value="HDc"/>
    <property type="match status" value="1"/>
</dbReference>
<dbReference type="EC" id="2.7.7.65" evidence="9"/>
<dbReference type="Gene3D" id="3.30.70.270">
    <property type="match status" value="1"/>
</dbReference>
<comment type="subcellular location">
    <subcellularLocation>
        <location evidence="1">Cell membrane</location>
        <topology evidence="1">Multi-pass membrane protein</topology>
    </subcellularLocation>
</comment>
<dbReference type="InterPro" id="IPR043128">
    <property type="entry name" value="Rev_trsase/Diguanyl_cyclase"/>
</dbReference>
<evidence type="ECO:0000256" key="4">
    <source>
        <dbReference type="ARBA" id="ARBA00022989"/>
    </source>
</evidence>
<comment type="caution">
    <text evidence="9">The sequence shown here is derived from an EMBL/GenBank/DDBJ whole genome shotgun (WGS) entry which is preliminary data.</text>
</comment>
<dbReference type="GO" id="GO:0052621">
    <property type="term" value="F:diguanylate cyclase activity"/>
    <property type="evidence" value="ECO:0007669"/>
    <property type="project" value="UniProtKB-EC"/>
</dbReference>
<feature type="domain" description="HD-GYP" evidence="8">
    <location>
        <begin position="477"/>
        <end position="665"/>
    </location>
</feature>
<dbReference type="SUPFAM" id="SSF55073">
    <property type="entry name" value="Nucleotide cyclase"/>
    <property type="match status" value="1"/>
</dbReference>
<evidence type="ECO:0000313" key="10">
    <source>
        <dbReference type="Proteomes" id="UP001209076"/>
    </source>
</evidence>
<dbReference type="NCBIfam" id="TIGR00254">
    <property type="entry name" value="GGDEF"/>
    <property type="match status" value="1"/>
</dbReference>
<evidence type="ECO:0000313" key="9">
    <source>
        <dbReference type="EMBL" id="MCU0105646.1"/>
    </source>
</evidence>
<dbReference type="InterPro" id="IPR037522">
    <property type="entry name" value="HD_GYP_dom"/>
</dbReference>
<dbReference type="EMBL" id="JAOEGN010000020">
    <property type="protein sequence ID" value="MCU0105646.1"/>
    <property type="molecule type" value="Genomic_DNA"/>
</dbReference>
<feature type="domain" description="GGDEF" evidence="7">
    <location>
        <begin position="357"/>
        <end position="487"/>
    </location>
</feature>
<keyword evidence="4 6" id="KW-1133">Transmembrane helix</keyword>
<keyword evidence="5 6" id="KW-0472">Membrane</keyword>
<dbReference type="Pfam" id="PF07694">
    <property type="entry name" value="5TM-5TMR_LYT"/>
    <property type="match status" value="1"/>
</dbReference>
<keyword evidence="9" id="KW-0808">Transferase</keyword>
<keyword evidence="2" id="KW-1003">Cell membrane</keyword>
<feature type="transmembrane region" description="Helical" evidence="6">
    <location>
        <begin position="137"/>
        <end position="158"/>
    </location>
</feature>
<dbReference type="PROSITE" id="PS50887">
    <property type="entry name" value="GGDEF"/>
    <property type="match status" value="1"/>
</dbReference>
<reference evidence="10" key="1">
    <citation type="submission" date="2023-07" db="EMBL/GenBank/DDBJ databases">
        <title>Novel Mycoplasma species identified in domestic and wild animals.</title>
        <authorList>
            <person name="Volokhov D.V."/>
            <person name="Furtak V.A."/>
            <person name="Zagorodnyaya T.A."/>
        </authorList>
    </citation>
    <scope>NUCLEOTIDE SEQUENCE [LARGE SCALE GENOMIC DNA]</scope>
    <source>
        <strain evidence="10">92-19</strain>
    </source>
</reference>
<accession>A0ABT2PYT5</accession>
<sequence>MVYQEVVDIVINLMNNGLILLVLVFLYAATNFDPENNALRKKIIAGLVSGFSVLFIMANPWKLETGLIFDTRSVLYGITAYFFGGVPTLIAMAFGITYRVSIGGSGVYAGVLTILSTSAIGYIWRKTNQSKYFKNRFLEFYTLGVLLHIATLLGFFLLPDGFNIIIDLLIPYLGLFPILVMLVGVVISNQQVRIHLNQNFKTQTQLLQASMDATIHMEIYAVDLNFKYLTFNQFHALAMKNYYNLDIAPGEDFLSIIENDAMKSRLKQNIQKAMNGFNHVDTIKVETEKEKYLEEHYAPIYENNHIIGATVFSYEITDRKKYESSILYLSYNDALTGLYNRRFYVERLNEYKDPKFNPVSLILCDINGLKIMNDAFGHDAGDELLLEVSNLLKQTFSDKGNVCRIGGDEFVILLPNTELTTAQYLLEKVKRILSSKFIHGMSVSVSFGISSKEKDEKIEEVFRIVEEQMYKNKLFEVSSHRSESIKTILNTLHEKNPREEKHSKRVSEICIQIGKKLHMKSEELQLLKAIANLHDIGKIAIDESILNKPSKLNDAEWEIIKRHPEIGYRIISTSPEYAEIAYDILSHHEKWDGTGYPRALSGQNIPIRARIISIADAYDAMVSERPYRKSLTHREAIAEIKKNSGTQFDPNLVRIFLELFETKKE</sequence>
<dbReference type="Proteomes" id="UP001209076">
    <property type="component" value="Unassembled WGS sequence"/>
</dbReference>